<gene>
    <name evidence="1" type="ORF">GCM10023196_025260</name>
</gene>
<reference evidence="2" key="1">
    <citation type="journal article" date="2019" name="Int. J. Syst. Evol. Microbiol.">
        <title>The Global Catalogue of Microorganisms (GCM) 10K type strain sequencing project: providing services to taxonomists for standard genome sequencing and annotation.</title>
        <authorList>
            <consortium name="The Broad Institute Genomics Platform"/>
            <consortium name="The Broad Institute Genome Sequencing Center for Infectious Disease"/>
            <person name="Wu L."/>
            <person name="Ma J."/>
        </authorList>
    </citation>
    <scope>NUCLEOTIDE SEQUENCE [LARGE SCALE GENOMIC DNA]</scope>
    <source>
        <strain evidence="2">JCM 17939</strain>
    </source>
</reference>
<accession>A0ABP8U5Y0</accession>
<evidence type="ECO:0000313" key="1">
    <source>
        <dbReference type="EMBL" id="GAA4624574.1"/>
    </source>
</evidence>
<evidence type="ECO:0008006" key="3">
    <source>
        <dbReference type="Google" id="ProtNLM"/>
    </source>
</evidence>
<dbReference type="RefSeq" id="WP_345430915.1">
    <property type="nucleotide sequence ID" value="NZ_BAABHK010000003.1"/>
</dbReference>
<keyword evidence="2" id="KW-1185">Reference proteome</keyword>
<organism evidence="1 2">
    <name type="scientific">Actinoallomurus vinaceus</name>
    <dbReference type="NCBI Taxonomy" id="1080074"/>
    <lineage>
        <taxon>Bacteria</taxon>
        <taxon>Bacillati</taxon>
        <taxon>Actinomycetota</taxon>
        <taxon>Actinomycetes</taxon>
        <taxon>Streptosporangiales</taxon>
        <taxon>Thermomonosporaceae</taxon>
        <taxon>Actinoallomurus</taxon>
    </lineage>
</organism>
<dbReference type="Gene3D" id="3.90.1720.10">
    <property type="entry name" value="endopeptidase domain like (from Nostoc punctiforme)"/>
    <property type="match status" value="1"/>
</dbReference>
<dbReference type="Proteomes" id="UP001501442">
    <property type="component" value="Unassembled WGS sequence"/>
</dbReference>
<dbReference type="EMBL" id="BAABHK010000003">
    <property type="protein sequence ID" value="GAA4624574.1"/>
    <property type="molecule type" value="Genomic_DNA"/>
</dbReference>
<evidence type="ECO:0000313" key="2">
    <source>
        <dbReference type="Proteomes" id="UP001501442"/>
    </source>
</evidence>
<comment type="caution">
    <text evidence="1">The sequence shown here is derived from an EMBL/GenBank/DDBJ whole genome shotgun (WGS) entry which is preliminary data.</text>
</comment>
<protein>
    <recommendedName>
        <fullName evidence="3">Amidase domain-containing protein</fullName>
    </recommendedName>
</protein>
<sequence>MTEAKGSTLGGEISRAEVISRAKYWYDNRDSIPYDWASSYRDPDSADHTYRQDCSGYVSMALHLTSSLSRVTLPGVGTQVSRTAMRPGDYTGILSSGTAGAAGHVRLFEKWADQRAGTYWAYDFGATPVAHQIYQLSTDQPRNGIGWTAYRYNHIL</sequence>
<proteinExistence type="predicted"/>
<name>A0ABP8U5Y0_9ACTN</name>